<keyword evidence="14" id="KW-1185">Reference proteome</keyword>
<keyword evidence="2" id="KW-1003">Cell membrane</keyword>
<dbReference type="PROSITE" id="PS51371">
    <property type="entry name" value="CBS"/>
    <property type="match status" value="2"/>
</dbReference>
<dbReference type="InterPro" id="IPR036318">
    <property type="entry name" value="FAD-bd_PCMH-like_sf"/>
</dbReference>
<dbReference type="Pfam" id="PF00571">
    <property type="entry name" value="CBS"/>
    <property type="match status" value="2"/>
</dbReference>
<feature type="domain" description="CBS" evidence="11">
    <location>
        <begin position="277"/>
        <end position="334"/>
    </location>
</feature>
<comment type="caution">
    <text evidence="13">The sequence shown here is derived from an EMBL/GenBank/DDBJ whole genome shotgun (WGS) entry which is preliminary data.</text>
</comment>
<feature type="transmembrane region" description="Helical" evidence="10">
    <location>
        <begin position="66"/>
        <end position="87"/>
    </location>
</feature>
<dbReference type="PANTHER" id="PTHR43099">
    <property type="entry name" value="UPF0053 PROTEIN YRKA"/>
    <property type="match status" value="1"/>
</dbReference>
<dbReference type="InterPro" id="IPR046342">
    <property type="entry name" value="CBS_dom_sf"/>
</dbReference>
<dbReference type="PANTHER" id="PTHR43099:SF5">
    <property type="entry name" value="HLYC_CORC FAMILY TRANSPORTER"/>
    <property type="match status" value="1"/>
</dbReference>
<organism evidence="13 14">
    <name type="scientific">Fodinibius salicampi</name>
    <dbReference type="NCBI Taxonomy" id="1920655"/>
    <lineage>
        <taxon>Bacteria</taxon>
        <taxon>Pseudomonadati</taxon>
        <taxon>Balneolota</taxon>
        <taxon>Balneolia</taxon>
        <taxon>Balneolales</taxon>
        <taxon>Balneolaceae</taxon>
        <taxon>Fodinibius</taxon>
    </lineage>
</organism>
<dbReference type="InterPro" id="IPR002550">
    <property type="entry name" value="CNNM"/>
</dbReference>
<dbReference type="SUPFAM" id="SSF54631">
    <property type="entry name" value="CBS-domain pair"/>
    <property type="match status" value="1"/>
</dbReference>
<feature type="domain" description="CNNM transmembrane" evidence="12">
    <location>
        <begin position="1"/>
        <end position="199"/>
    </location>
</feature>
<evidence type="ECO:0000256" key="10">
    <source>
        <dbReference type="SAM" id="Phobius"/>
    </source>
</evidence>
<evidence type="ECO:0000259" key="12">
    <source>
        <dbReference type="PROSITE" id="PS51846"/>
    </source>
</evidence>
<evidence type="ECO:0000256" key="9">
    <source>
        <dbReference type="PROSITE-ProRule" id="PRU01193"/>
    </source>
</evidence>
<dbReference type="Pfam" id="PF01595">
    <property type="entry name" value="CNNM"/>
    <property type="match status" value="1"/>
</dbReference>
<dbReference type="EMBL" id="JAJNDC010000004">
    <property type="protein sequence ID" value="MCW9714060.1"/>
    <property type="molecule type" value="Genomic_DNA"/>
</dbReference>
<dbReference type="PROSITE" id="PS51846">
    <property type="entry name" value="CNNM"/>
    <property type="match status" value="1"/>
</dbReference>
<evidence type="ECO:0000313" key="14">
    <source>
        <dbReference type="Proteomes" id="UP001207337"/>
    </source>
</evidence>
<keyword evidence="7 9" id="KW-0472">Membrane</keyword>
<keyword evidence="6 8" id="KW-0129">CBS domain</keyword>
<comment type="subcellular location">
    <subcellularLocation>
        <location evidence="1">Cell membrane</location>
        <topology evidence="1">Multi-pass membrane protein</topology>
    </subcellularLocation>
</comment>
<accession>A0ABT3Q1T2</accession>
<keyword evidence="4" id="KW-0677">Repeat</keyword>
<dbReference type="InterPro" id="IPR044751">
    <property type="entry name" value="Ion_transp-like_CBS"/>
</dbReference>
<gene>
    <name evidence="13" type="ORF">LQ318_14200</name>
</gene>
<evidence type="ECO:0000256" key="8">
    <source>
        <dbReference type="PROSITE-ProRule" id="PRU00703"/>
    </source>
</evidence>
<protein>
    <submittedName>
        <fullName evidence="13">Hemolysin family protein</fullName>
    </submittedName>
</protein>
<keyword evidence="3 9" id="KW-0812">Transmembrane</keyword>
<dbReference type="SMART" id="SM00116">
    <property type="entry name" value="CBS"/>
    <property type="match status" value="2"/>
</dbReference>
<dbReference type="InterPro" id="IPR005170">
    <property type="entry name" value="Transptr-assoc_dom"/>
</dbReference>
<dbReference type="Gene3D" id="3.10.580.10">
    <property type="entry name" value="CBS-domain"/>
    <property type="match status" value="1"/>
</dbReference>
<name>A0ABT3Q1T2_9BACT</name>
<evidence type="ECO:0000256" key="1">
    <source>
        <dbReference type="ARBA" id="ARBA00004651"/>
    </source>
</evidence>
<keyword evidence="5 9" id="KW-1133">Transmembrane helix</keyword>
<evidence type="ECO:0000256" key="7">
    <source>
        <dbReference type="ARBA" id="ARBA00023136"/>
    </source>
</evidence>
<dbReference type="CDD" id="cd04590">
    <property type="entry name" value="CBS_pair_CorC_HlyC_assoc"/>
    <property type="match status" value="1"/>
</dbReference>
<evidence type="ECO:0000259" key="11">
    <source>
        <dbReference type="PROSITE" id="PS51371"/>
    </source>
</evidence>
<dbReference type="InterPro" id="IPR000644">
    <property type="entry name" value="CBS_dom"/>
</dbReference>
<sequence length="424" mass="47932">MTELFLILITVLISAFFSGSEMAFVSANRLKLEIASRNNSWTSKTVSQFVRSPQTFLSTTLVGNNIANVLYGTLMAIFLVTPLTNFYQSWIGTTPSVTFILIMQTVIASAVIMIFGEILPKVLFRTHADWWMRIIAIPQQIFYYLFRPLISVANGASKIVIRMVQPGSVSSDQLFSRQDVEMIFQELRDQGGEDLDKEDSEILHNVLELSNMRVRESMIPRTDIVAVEKNSSIEETLKIFISSGYSKLPVYQESIDDIIGVIFAYDLFSNPRNLSEIIRPVKLVPVSQRSKDLLSEFQKTNISVAIVIDEYGGTAGMVTIEDLLEEVVGDIQDEYDTEDYFMKKISENTYILSGGIEIEDLLEKYPEINLLENTDEYETVAGYIINELGRIPKVNEELMIGNNKVIISKATPSRIETVKLVMME</sequence>
<evidence type="ECO:0000256" key="3">
    <source>
        <dbReference type="ARBA" id="ARBA00022692"/>
    </source>
</evidence>
<dbReference type="Proteomes" id="UP001207337">
    <property type="component" value="Unassembled WGS sequence"/>
</dbReference>
<reference evidence="13 14" key="1">
    <citation type="submission" date="2021-11" db="EMBL/GenBank/DDBJ databases">
        <title>Aliifidinibius sp. nov., a new bacterium isolated from saline soil.</title>
        <authorList>
            <person name="Galisteo C."/>
            <person name="De La Haba R."/>
            <person name="Sanchez-Porro C."/>
            <person name="Ventosa A."/>
        </authorList>
    </citation>
    <scope>NUCLEOTIDE SEQUENCE [LARGE SCALE GENOMIC DNA]</scope>
    <source>
        <strain evidence="13 14">KACC 190600</strain>
    </source>
</reference>
<dbReference type="InterPro" id="IPR051676">
    <property type="entry name" value="UPF0053_domain"/>
</dbReference>
<proteinExistence type="predicted"/>
<evidence type="ECO:0000313" key="13">
    <source>
        <dbReference type="EMBL" id="MCW9714060.1"/>
    </source>
</evidence>
<dbReference type="InterPro" id="IPR016169">
    <property type="entry name" value="FAD-bd_PCMH_sub2"/>
</dbReference>
<evidence type="ECO:0000256" key="4">
    <source>
        <dbReference type="ARBA" id="ARBA00022737"/>
    </source>
</evidence>
<evidence type="ECO:0000256" key="6">
    <source>
        <dbReference type="ARBA" id="ARBA00023122"/>
    </source>
</evidence>
<dbReference type="SMART" id="SM01091">
    <property type="entry name" value="CorC_HlyC"/>
    <property type="match status" value="1"/>
</dbReference>
<feature type="transmembrane region" description="Helical" evidence="10">
    <location>
        <begin position="99"/>
        <end position="118"/>
    </location>
</feature>
<dbReference type="SUPFAM" id="SSF56176">
    <property type="entry name" value="FAD-binding/transporter-associated domain-like"/>
    <property type="match status" value="1"/>
</dbReference>
<dbReference type="Gene3D" id="3.30.465.10">
    <property type="match status" value="1"/>
</dbReference>
<dbReference type="Pfam" id="PF03471">
    <property type="entry name" value="CorC_HlyC"/>
    <property type="match status" value="1"/>
</dbReference>
<evidence type="ECO:0000256" key="2">
    <source>
        <dbReference type="ARBA" id="ARBA00022475"/>
    </source>
</evidence>
<feature type="domain" description="CBS" evidence="11">
    <location>
        <begin position="218"/>
        <end position="269"/>
    </location>
</feature>
<dbReference type="RefSeq" id="WP_265791120.1">
    <property type="nucleotide sequence ID" value="NZ_BAABRS010000004.1"/>
</dbReference>
<evidence type="ECO:0000256" key="5">
    <source>
        <dbReference type="ARBA" id="ARBA00022989"/>
    </source>
</evidence>